<feature type="region of interest" description="Disordered" evidence="1">
    <location>
        <begin position="243"/>
        <end position="272"/>
    </location>
</feature>
<accession>A0A562SNW4</accession>
<comment type="caution">
    <text evidence="3">The sequence shown here is derived from an EMBL/GenBank/DDBJ whole genome shotgun (WGS) entry which is preliminary data.</text>
</comment>
<evidence type="ECO:0000313" key="4">
    <source>
        <dbReference type="Proteomes" id="UP000316167"/>
    </source>
</evidence>
<feature type="compositionally biased region" description="Polar residues" evidence="1">
    <location>
        <begin position="172"/>
        <end position="224"/>
    </location>
</feature>
<feature type="signal peptide" evidence="2">
    <location>
        <begin position="1"/>
        <end position="19"/>
    </location>
</feature>
<feature type="region of interest" description="Disordered" evidence="1">
    <location>
        <begin position="285"/>
        <end position="353"/>
    </location>
</feature>
<dbReference type="OrthoDB" id="661134at2"/>
<dbReference type="AlphaFoldDB" id="A0A562SNW4"/>
<sequence length="497" mass="54771">MKNYLLLLSLLLMAFASKAQVVTGVYKGKMEVDSPKYTVDFELTLKEKDGKLVGYCQRLFIVEDVLYYNLVKVTARIADSVLIVEDEKSVSNNFKEKTSGVKTVMFFKIQTDHDTVSVMPGEWSTSRTKKFLPITGSVSVSRERNYLATQLYKRLDEKQLTKEMLFEEKTQPKQSDIAANQPTNNDATTQQKAATKNPVQVNTTINKTETQTKPSDIAVNQNKPTTQQQQQNIVIDTAKNNATAVVNKPKPTPTDITVTQNKPTAQNHQQQTITQKDIIKNNATVGATKPKPTDVAVNQNKPSAQTQPQSTTVNKPQTSQPVANNTNAAINKPNTQPVDQKPVTPVAPTQQQTSISTIGTTIVENTSGKPVPPSKQPVINNPVLVTRQIEIIDALELSGDSVILSLYDNGEIDGDTVSVFLNNELLLSKIGLTANAFKKTIPINNGETIQLTLFAENLGRIPPNSGLLVITTNNERYQVHFTSTLNKNASVVLRRKE</sequence>
<dbReference type="Proteomes" id="UP000316167">
    <property type="component" value="Unassembled WGS sequence"/>
</dbReference>
<feature type="chain" id="PRO_5021804643" evidence="2">
    <location>
        <begin position="20"/>
        <end position="497"/>
    </location>
</feature>
<gene>
    <name evidence="3" type="ORF">IQ13_1107</name>
</gene>
<evidence type="ECO:0000256" key="1">
    <source>
        <dbReference type="SAM" id="MobiDB-lite"/>
    </source>
</evidence>
<organism evidence="3 4">
    <name type="scientific">Lacibacter cauensis</name>
    <dbReference type="NCBI Taxonomy" id="510947"/>
    <lineage>
        <taxon>Bacteria</taxon>
        <taxon>Pseudomonadati</taxon>
        <taxon>Bacteroidota</taxon>
        <taxon>Chitinophagia</taxon>
        <taxon>Chitinophagales</taxon>
        <taxon>Chitinophagaceae</taxon>
        <taxon>Lacibacter</taxon>
    </lineage>
</organism>
<evidence type="ECO:0000256" key="2">
    <source>
        <dbReference type="SAM" id="SignalP"/>
    </source>
</evidence>
<name>A0A562SNW4_9BACT</name>
<dbReference type="RefSeq" id="WP_144885089.1">
    <property type="nucleotide sequence ID" value="NZ_VLLE01000003.1"/>
</dbReference>
<feature type="compositionally biased region" description="Polar residues" evidence="1">
    <location>
        <begin position="254"/>
        <end position="268"/>
    </location>
</feature>
<dbReference type="EMBL" id="VLLE01000003">
    <property type="protein sequence ID" value="TWI83001.1"/>
    <property type="molecule type" value="Genomic_DNA"/>
</dbReference>
<feature type="compositionally biased region" description="Polar residues" evidence="1">
    <location>
        <begin position="296"/>
        <end position="338"/>
    </location>
</feature>
<keyword evidence="2" id="KW-0732">Signal</keyword>
<proteinExistence type="predicted"/>
<protein>
    <submittedName>
        <fullName evidence="3">Uncharacterized protein</fullName>
    </submittedName>
</protein>
<reference evidence="3 4" key="1">
    <citation type="journal article" date="2015" name="Stand. Genomic Sci.">
        <title>Genomic Encyclopedia of Bacterial and Archaeal Type Strains, Phase III: the genomes of soil and plant-associated and newly described type strains.</title>
        <authorList>
            <person name="Whitman W.B."/>
            <person name="Woyke T."/>
            <person name="Klenk H.P."/>
            <person name="Zhou Y."/>
            <person name="Lilburn T.G."/>
            <person name="Beck B.J."/>
            <person name="De Vos P."/>
            <person name="Vandamme P."/>
            <person name="Eisen J.A."/>
            <person name="Garrity G."/>
            <person name="Hugenholtz P."/>
            <person name="Kyrpides N.C."/>
        </authorList>
    </citation>
    <scope>NUCLEOTIDE SEQUENCE [LARGE SCALE GENOMIC DNA]</scope>
    <source>
        <strain evidence="3 4">CGMCC 1.7271</strain>
    </source>
</reference>
<evidence type="ECO:0000313" key="3">
    <source>
        <dbReference type="EMBL" id="TWI83001.1"/>
    </source>
</evidence>
<keyword evidence="4" id="KW-1185">Reference proteome</keyword>
<feature type="region of interest" description="Disordered" evidence="1">
    <location>
        <begin position="168"/>
        <end position="229"/>
    </location>
</feature>